<feature type="domain" description="Nudix hydrolase" evidence="19">
    <location>
        <begin position="1"/>
        <end position="128"/>
    </location>
</feature>
<dbReference type="GO" id="GO:0046872">
    <property type="term" value="F:metal ion binding"/>
    <property type="evidence" value="ECO:0007669"/>
    <property type="project" value="UniProtKB-KW"/>
</dbReference>
<dbReference type="RefSeq" id="WP_138595034.1">
    <property type="nucleotide sequence ID" value="NZ_PNCK01000016.1"/>
</dbReference>
<evidence type="ECO:0000256" key="14">
    <source>
        <dbReference type="ARBA" id="ARBA00041592"/>
    </source>
</evidence>
<dbReference type="PROSITE" id="PS00893">
    <property type="entry name" value="NUDIX_BOX"/>
    <property type="match status" value="1"/>
</dbReference>
<reference evidence="22 23" key="1">
    <citation type="submission" date="2017-12" db="EMBL/GenBank/DDBJ databases">
        <authorList>
            <person name="Paulsen S."/>
            <person name="Gram L.K."/>
        </authorList>
    </citation>
    <scope>NUCLEOTIDE SEQUENCE [LARGE SCALE GENOMIC DNA]</scope>
    <source>
        <strain evidence="21 23">S2231</strain>
        <strain evidence="20 22">S2233</strain>
    </source>
</reference>
<keyword evidence="8 18" id="KW-0460">Magnesium</keyword>
<dbReference type="InterPro" id="IPR029119">
    <property type="entry name" value="MutY_C"/>
</dbReference>
<keyword evidence="6" id="KW-0227">DNA damage</keyword>
<evidence type="ECO:0000256" key="6">
    <source>
        <dbReference type="ARBA" id="ARBA00022763"/>
    </source>
</evidence>
<evidence type="ECO:0000313" key="22">
    <source>
        <dbReference type="Proteomes" id="UP000305730"/>
    </source>
</evidence>
<gene>
    <name evidence="21" type="ORF">CWB96_10825</name>
    <name evidence="20" type="ORF">CWB97_03470</name>
</gene>
<comment type="catalytic activity">
    <reaction evidence="10">
        <text>8-oxo-dGTP + H2O = 8-oxo-dGMP + diphosphate + H(+)</text>
        <dbReference type="Rhea" id="RHEA:31575"/>
        <dbReference type="ChEBI" id="CHEBI:15377"/>
        <dbReference type="ChEBI" id="CHEBI:15378"/>
        <dbReference type="ChEBI" id="CHEBI:33019"/>
        <dbReference type="ChEBI" id="CHEBI:63224"/>
        <dbReference type="ChEBI" id="CHEBI:77896"/>
        <dbReference type="EC" id="3.6.1.55"/>
    </reaction>
</comment>
<dbReference type="GO" id="GO:0044716">
    <property type="term" value="F:8-oxo-GDP phosphatase activity"/>
    <property type="evidence" value="ECO:0007669"/>
    <property type="project" value="TreeGrafter"/>
</dbReference>
<comment type="catalytic activity">
    <reaction evidence="11">
        <text>8-oxo-GTP + H2O = 8-oxo-GMP + diphosphate + H(+)</text>
        <dbReference type="Rhea" id="RHEA:67616"/>
        <dbReference type="ChEBI" id="CHEBI:15377"/>
        <dbReference type="ChEBI" id="CHEBI:15378"/>
        <dbReference type="ChEBI" id="CHEBI:33019"/>
        <dbReference type="ChEBI" id="CHEBI:143553"/>
        <dbReference type="ChEBI" id="CHEBI:145694"/>
    </reaction>
</comment>
<evidence type="ECO:0000256" key="3">
    <source>
        <dbReference type="ARBA" id="ARBA00022457"/>
    </source>
</evidence>
<dbReference type="EMBL" id="PNCK01000016">
    <property type="protein sequence ID" value="TMP45671.1"/>
    <property type="molecule type" value="Genomic_DNA"/>
</dbReference>
<feature type="binding site" evidence="17">
    <location>
        <position position="23"/>
    </location>
    <ligand>
        <name>8-oxo-dGTP</name>
        <dbReference type="ChEBI" id="CHEBI:77896"/>
    </ligand>
</feature>
<dbReference type="PROSITE" id="PS51462">
    <property type="entry name" value="NUDIX"/>
    <property type="match status" value="1"/>
</dbReference>
<organism evidence="21 23">
    <name type="scientific">Pseudoalteromonas citrea</name>
    <dbReference type="NCBI Taxonomy" id="43655"/>
    <lineage>
        <taxon>Bacteria</taxon>
        <taxon>Pseudomonadati</taxon>
        <taxon>Pseudomonadota</taxon>
        <taxon>Gammaproteobacteria</taxon>
        <taxon>Alteromonadales</taxon>
        <taxon>Pseudoalteromonadaceae</taxon>
        <taxon>Pseudoalteromonas</taxon>
    </lineage>
</organism>
<name>A0A5S3XPA3_9GAMM</name>
<dbReference type="Proteomes" id="UP000307706">
    <property type="component" value="Unassembled WGS sequence"/>
</dbReference>
<dbReference type="GO" id="GO:0035539">
    <property type="term" value="F:8-oxo-7,8-dihydrodeoxyguanosine triphosphate pyrophosphatase activity"/>
    <property type="evidence" value="ECO:0007669"/>
    <property type="project" value="UniProtKB-EC"/>
</dbReference>
<evidence type="ECO:0000256" key="1">
    <source>
        <dbReference type="ARBA" id="ARBA00001946"/>
    </source>
</evidence>
<evidence type="ECO:0000256" key="16">
    <source>
        <dbReference type="ARBA" id="ARBA00042798"/>
    </source>
</evidence>
<keyword evidence="7" id="KW-0378">Hydrolase</keyword>
<dbReference type="InterPro" id="IPR020084">
    <property type="entry name" value="NUDIX_hydrolase_CS"/>
</dbReference>
<dbReference type="Pfam" id="PF14815">
    <property type="entry name" value="NUDIX_4"/>
    <property type="match status" value="1"/>
</dbReference>
<evidence type="ECO:0000256" key="12">
    <source>
        <dbReference type="ARBA" id="ARBA00038905"/>
    </source>
</evidence>
<evidence type="ECO:0000259" key="19">
    <source>
        <dbReference type="PROSITE" id="PS51462"/>
    </source>
</evidence>
<evidence type="ECO:0000256" key="4">
    <source>
        <dbReference type="ARBA" id="ARBA00022705"/>
    </source>
</evidence>
<evidence type="ECO:0000256" key="5">
    <source>
        <dbReference type="ARBA" id="ARBA00022723"/>
    </source>
</evidence>
<keyword evidence="5 18" id="KW-0479">Metal-binding</keyword>
<feature type="binding site" evidence="17">
    <location>
        <begin position="34"/>
        <end position="37"/>
    </location>
    <ligand>
        <name>8-oxo-dGTP</name>
        <dbReference type="ChEBI" id="CHEBI:77896"/>
    </ligand>
</feature>
<dbReference type="EMBL" id="PNCL01000050">
    <property type="protein sequence ID" value="TMP59051.1"/>
    <property type="molecule type" value="Genomic_DNA"/>
</dbReference>
<dbReference type="InterPro" id="IPR020476">
    <property type="entry name" value="Nudix_hydrolase"/>
</dbReference>
<evidence type="ECO:0000256" key="9">
    <source>
        <dbReference type="ARBA" id="ARBA00023204"/>
    </source>
</evidence>
<evidence type="ECO:0000256" key="8">
    <source>
        <dbReference type="ARBA" id="ARBA00022842"/>
    </source>
</evidence>
<dbReference type="GO" id="GO:0044715">
    <property type="term" value="F:8-oxo-dGDP phosphatase activity"/>
    <property type="evidence" value="ECO:0007669"/>
    <property type="project" value="TreeGrafter"/>
</dbReference>
<keyword evidence="4" id="KW-0235">DNA replication</keyword>
<dbReference type="Gene3D" id="3.90.79.10">
    <property type="entry name" value="Nucleoside Triphosphate Pyrophosphohydrolase"/>
    <property type="match status" value="1"/>
</dbReference>
<keyword evidence="22" id="KW-1185">Reference proteome</keyword>
<dbReference type="SUPFAM" id="SSF55811">
    <property type="entry name" value="Nudix"/>
    <property type="match status" value="1"/>
</dbReference>
<dbReference type="GO" id="GO:0008413">
    <property type="term" value="F:8-oxo-7,8-dihydroguanosine triphosphate pyrophosphatase activity"/>
    <property type="evidence" value="ECO:0007669"/>
    <property type="project" value="InterPro"/>
</dbReference>
<evidence type="ECO:0000256" key="10">
    <source>
        <dbReference type="ARBA" id="ARBA00035861"/>
    </source>
</evidence>
<reference evidence="23" key="2">
    <citation type="submission" date="2019-06" db="EMBL/GenBank/DDBJ databases">
        <title>Co-occurence of chitin degradation, pigmentation and bioactivity in marine Pseudoalteromonas.</title>
        <authorList>
            <person name="Sonnenschein E.C."/>
            <person name="Bech P.K."/>
        </authorList>
    </citation>
    <scope>NUCLEOTIDE SEQUENCE [LARGE SCALE GENOMIC DNA]</scope>
    <source>
        <strain evidence="23">S2231</strain>
    </source>
</reference>
<keyword evidence="3" id="KW-0515">Mutator protein</keyword>
<dbReference type="InterPro" id="IPR015797">
    <property type="entry name" value="NUDIX_hydrolase-like_dom_sf"/>
</dbReference>
<reference evidence="21" key="3">
    <citation type="submission" date="2019-09" db="EMBL/GenBank/DDBJ databases">
        <title>Co-occurence of chitin degradation, pigmentation and bioactivity in marine Pseudoalteromonas.</title>
        <authorList>
            <person name="Sonnenschein E.C."/>
            <person name="Bech P.K."/>
        </authorList>
    </citation>
    <scope>NUCLEOTIDE SEQUENCE</scope>
    <source>
        <strain evidence="21">S2231</strain>
        <strain evidence="20 22">S2233</strain>
    </source>
</reference>
<evidence type="ECO:0000313" key="23">
    <source>
        <dbReference type="Proteomes" id="UP000307706"/>
    </source>
</evidence>
<dbReference type="CDD" id="cd03425">
    <property type="entry name" value="NUDIX_MutT_NudA_like"/>
    <property type="match status" value="1"/>
</dbReference>
<evidence type="ECO:0000256" key="13">
    <source>
        <dbReference type="ARBA" id="ARBA00040794"/>
    </source>
</evidence>
<dbReference type="InterPro" id="IPR000086">
    <property type="entry name" value="NUDIX_hydrolase_dom"/>
</dbReference>
<feature type="binding site" evidence="18">
    <location>
        <position position="57"/>
    </location>
    <ligand>
        <name>Mg(2+)</name>
        <dbReference type="ChEBI" id="CHEBI:18420"/>
    </ligand>
</feature>
<protein>
    <recommendedName>
        <fullName evidence="13">8-oxo-dGTP diphosphatase</fullName>
        <ecNumber evidence="12">3.6.1.55</ecNumber>
    </recommendedName>
    <alternativeName>
        <fullName evidence="16">7,8-dihydro-8-oxoguanine-triphosphatase</fullName>
    </alternativeName>
    <alternativeName>
        <fullName evidence="15">Mutator protein MutT</fullName>
    </alternativeName>
    <alternativeName>
        <fullName evidence="14">dGTP pyrophosphohydrolase</fullName>
    </alternativeName>
</protein>
<evidence type="ECO:0000256" key="18">
    <source>
        <dbReference type="PIRSR" id="PIRSR603561-2"/>
    </source>
</evidence>
<keyword evidence="9" id="KW-0234">DNA repair</keyword>
<evidence type="ECO:0000256" key="2">
    <source>
        <dbReference type="ARBA" id="ARBA00005582"/>
    </source>
</evidence>
<comment type="cofactor">
    <cofactor evidence="1 18">
        <name>Mg(2+)</name>
        <dbReference type="ChEBI" id="CHEBI:18420"/>
    </cofactor>
</comment>
<dbReference type="EC" id="3.6.1.55" evidence="12"/>
<dbReference type="FunFam" id="3.90.79.10:FF:000014">
    <property type="entry name" value="8-oxo-dGTP diphosphatase MutT"/>
    <property type="match status" value="1"/>
</dbReference>
<dbReference type="AlphaFoldDB" id="A0A5S3XPA3"/>
<dbReference type="InterPro" id="IPR003561">
    <property type="entry name" value="Mutator_MutT"/>
</dbReference>
<proteinExistence type="inferred from homology"/>
<dbReference type="GO" id="GO:0006281">
    <property type="term" value="P:DNA repair"/>
    <property type="evidence" value="ECO:0007669"/>
    <property type="project" value="UniProtKB-KW"/>
</dbReference>
<feature type="binding site" evidence="17">
    <location>
        <position position="28"/>
    </location>
    <ligand>
        <name>8-oxo-dGTP</name>
        <dbReference type="ChEBI" id="CHEBI:77896"/>
    </ligand>
</feature>
<evidence type="ECO:0000256" key="11">
    <source>
        <dbReference type="ARBA" id="ARBA00036904"/>
    </source>
</evidence>
<evidence type="ECO:0000313" key="21">
    <source>
        <dbReference type="EMBL" id="TMP59051.1"/>
    </source>
</evidence>
<sequence>MKKVVEVAVGVIKANNKIFISKRHDGQHQGGLWEFPGGKIEAGETVFDALKRELKEEVNIDVVSSIELQVIEHDYTDKSVRLMVHIVEDFTGEAKGLESQVCQWVDINELTNYDFPEANQQIISRLHTTILNKCE</sequence>
<dbReference type="PANTHER" id="PTHR47707">
    <property type="entry name" value="8-OXO-DGTP DIPHOSPHATASE"/>
    <property type="match status" value="1"/>
</dbReference>
<evidence type="ECO:0000256" key="7">
    <source>
        <dbReference type="ARBA" id="ARBA00022801"/>
    </source>
</evidence>
<evidence type="ECO:0000313" key="20">
    <source>
        <dbReference type="EMBL" id="TMP45671.1"/>
    </source>
</evidence>
<accession>A0A5S3XPA3</accession>
<dbReference type="PANTHER" id="PTHR47707:SF1">
    <property type="entry name" value="NUDIX HYDROLASE FAMILY PROTEIN"/>
    <property type="match status" value="1"/>
</dbReference>
<dbReference type="OrthoDB" id="9810648at2"/>
<dbReference type="GO" id="GO:0006260">
    <property type="term" value="P:DNA replication"/>
    <property type="evidence" value="ECO:0007669"/>
    <property type="project" value="UniProtKB-KW"/>
</dbReference>
<comment type="similarity">
    <text evidence="2">Belongs to the Nudix hydrolase family.</text>
</comment>
<feature type="binding site" evidence="17">
    <location>
        <position position="119"/>
    </location>
    <ligand>
        <name>8-oxo-dGTP</name>
        <dbReference type="ChEBI" id="CHEBI:77896"/>
    </ligand>
</feature>
<dbReference type="PRINTS" id="PR00502">
    <property type="entry name" value="NUDIXFAMILY"/>
</dbReference>
<feature type="binding site" evidence="18">
    <location>
        <position position="37"/>
    </location>
    <ligand>
        <name>Mg(2+)</name>
        <dbReference type="ChEBI" id="CHEBI:18420"/>
    </ligand>
</feature>
<comment type="caution">
    <text evidence="21">The sequence shown here is derived from an EMBL/GenBank/DDBJ whole genome shotgun (WGS) entry which is preliminary data.</text>
</comment>
<evidence type="ECO:0000256" key="17">
    <source>
        <dbReference type="PIRSR" id="PIRSR603561-1"/>
    </source>
</evidence>
<dbReference type="InterPro" id="IPR047127">
    <property type="entry name" value="MutT-like"/>
</dbReference>
<dbReference type="Proteomes" id="UP000305730">
    <property type="component" value="Unassembled WGS sequence"/>
</dbReference>
<dbReference type="NCBIfam" id="TIGR00586">
    <property type="entry name" value="mutt"/>
    <property type="match status" value="1"/>
</dbReference>
<evidence type="ECO:0000256" key="15">
    <source>
        <dbReference type="ARBA" id="ARBA00041979"/>
    </source>
</evidence>